<dbReference type="PANTHER" id="PTHR22993:SF9">
    <property type="entry name" value="FORMAMIDOPYRIMIDINE-DNA GLYCOSYLASE"/>
    <property type="match status" value="1"/>
</dbReference>
<dbReference type="SMART" id="SM01232">
    <property type="entry name" value="H2TH"/>
    <property type="match status" value="1"/>
</dbReference>
<dbReference type="InterPro" id="IPR035937">
    <property type="entry name" value="FPG_N"/>
</dbReference>
<dbReference type="GO" id="GO:0008534">
    <property type="term" value="F:oxidized purine nucleobase lesion DNA N-glycosylase activity"/>
    <property type="evidence" value="ECO:0007669"/>
    <property type="project" value="UniProtKB-EC"/>
</dbReference>
<evidence type="ECO:0000256" key="7">
    <source>
        <dbReference type="ARBA" id="ARBA00023239"/>
    </source>
</evidence>
<dbReference type="SMART" id="SM00898">
    <property type="entry name" value="Fapy_DNA_glyco"/>
    <property type="match status" value="1"/>
</dbReference>
<name>A0A6C0IZD0_9ZZZZ</name>
<evidence type="ECO:0000256" key="3">
    <source>
        <dbReference type="ARBA" id="ARBA00022763"/>
    </source>
</evidence>
<evidence type="ECO:0000256" key="9">
    <source>
        <dbReference type="ARBA" id="ARBA00023295"/>
    </source>
</evidence>
<evidence type="ECO:0000259" key="10">
    <source>
        <dbReference type="PROSITE" id="PS51068"/>
    </source>
</evidence>
<sequence>MPESAEVRLTVDYLNKFFQDNTVVSWVFCGGKYTDIYPEGYEEFDESLPLKISEVNCKGKFIYFILDNDDKTFYILHSLMMTGRWQKNYDEHCKWYVELDNGNTVWFRDTRSFATLKFTSNKDNLDEKLNNLGMDILSKEFKLPLFNSLTKKFSNKNICPFLMDQSIISGCGNYIKSEALYESRISPLRKVGDLNDDEINSLFQALYIIPRISYNNKGLSLKDYADENGNQGNHGTKLKIYSKKHATRTKTPDGRYTYWDPKIQK</sequence>
<keyword evidence="4" id="KW-0378">Hydrolase</keyword>
<dbReference type="PANTHER" id="PTHR22993">
    <property type="entry name" value="FORMAMIDOPYRIMIDINE-DNA GLYCOSYLASE"/>
    <property type="match status" value="1"/>
</dbReference>
<dbReference type="InterPro" id="IPR015886">
    <property type="entry name" value="H2TH_FPG"/>
</dbReference>
<reference evidence="11" key="1">
    <citation type="journal article" date="2020" name="Nature">
        <title>Giant virus diversity and host interactions through global metagenomics.</title>
        <authorList>
            <person name="Schulz F."/>
            <person name="Roux S."/>
            <person name="Paez-Espino D."/>
            <person name="Jungbluth S."/>
            <person name="Walsh D.A."/>
            <person name="Denef V.J."/>
            <person name="McMahon K.D."/>
            <person name="Konstantinidis K.T."/>
            <person name="Eloe-Fadrosh E.A."/>
            <person name="Kyrpides N.C."/>
            <person name="Woyke T."/>
        </authorList>
    </citation>
    <scope>NUCLEOTIDE SEQUENCE</scope>
    <source>
        <strain evidence="11">GVMAG-M-3300025676-16</strain>
    </source>
</reference>
<comment type="similarity">
    <text evidence="2">Belongs to the FPG family.</text>
</comment>
<dbReference type="EMBL" id="MN740295">
    <property type="protein sequence ID" value="QHT98704.1"/>
    <property type="molecule type" value="Genomic_DNA"/>
</dbReference>
<comment type="catalytic activity">
    <reaction evidence="1">
        <text>Hydrolysis of DNA containing ring-opened 7-methylguanine residues, releasing 2,6-diamino-4-hydroxy-5-(N-methyl)formamidopyrimidine.</text>
        <dbReference type="EC" id="3.2.2.23"/>
    </reaction>
</comment>
<dbReference type="AlphaFoldDB" id="A0A6C0IZD0"/>
<evidence type="ECO:0000256" key="6">
    <source>
        <dbReference type="ARBA" id="ARBA00023204"/>
    </source>
</evidence>
<keyword evidence="6" id="KW-0234">DNA repair</keyword>
<dbReference type="GO" id="GO:0003684">
    <property type="term" value="F:damaged DNA binding"/>
    <property type="evidence" value="ECO:0007669"/>
    <property type="project" value="InterPro"/>
</dbReference>
<accession>A0A6C0IZD0</accession>
<dbReference type="GO" id="GO:0016829">
    <property type="term" value="F:lyase activity"/>
    <property type="evidence" value="ECO:0007669"/>
    <property type="project" value="UniProtKB-KW"/>
</dbReference>
<dbReference type="InterPro" id="IPR010979">
    <property type="entry name" value="Ribosomal_uS13-like_H2TH"/>
</dbReference>
<dbReference type="SUPFAM" id="SSF81624">
    <property type="entry name" value="N-terminal domain of MutM-like DNA repair proteins"/>
    <property type="match status" value="1"/>
</dbReference>
<dbReference type="GO" id="GO:0006284">
    <property type="term" value="P:base-excision repair"/>
    <property type="evidence" value="ECO:0007669"/>
    <property type="project" value="InterPro"/>
</dbReference>
<dbReference type="GO" id="GO:0005634">
    <property type="term" value="C:nucleus"/>
    <property type="evidence" value="ECO:0007669"/>
    <property type="project" value="TreeGrafter"/>
</dbReference>
<dbReference type="Pfam" id="PF06831">
    <property type="entry name" value="H2TH"/>
    <property type="match status" value="1"/>
</dbReference>
<evidence type="ECO:0000256" key="2">
    <source>
        <dbReference type="ARBA" id="ARBA00009409"/>
    </source>
</evidence>
<evidence type="ECO:0000313" key="11">
    <source>
        <dbReference type="EMBL" id="QHT98704.1"/>
    </source>
</evidence>
<protein>
    <recommendedName>
        <fullName evidence="10">Formamidopyrimidine-DNA glycosylase catalytic domain-containing protein</fullName>
    </recommendedName>
</protein>
<keyword evidence="7" id="KW-0456">Lyase</keyword>
<evidence type="ECO:0000256" key="1">
    <source>
        <dbReference type="ARBA" id="ARBA00001668"/>
    </source>
</evidence>
<evidence type="ECO:0000256" key="4">
    <source>
        <dbReference type="ARBA" id="ARBA00022801"/>
    </source>
</evidence>
<dbReference type="Gene3D" id="1.10.8.50">
    <property type="match status" value="1"/>
</dbReference>
<dbReference type="Gene3D" id="3.20.190.10">
    <property type="entry name" value="MutM-like, N-terminal"/>
    <property type="match status" value="1"/>
</dbReference>
<keyword evidence="9" id="KW-0326">Glycosidase</keyword>
<dbReference type="Pfam" id="PF01149">
    <property type="entry name" value="Fapy_DNA_glyco"/>
    <property type="match status" value="1"/>
</dbReference>
<dbReference type="InterPro" id="IPR012319">
    <property type="entry name" value="FPG_cat"/>
</dbReference>
<proteinExistence type="inferred from homology"/>
<feature type="domain" description="Formamidopyrimidine-DNA glycosylase catalytic" evidence="10">
    <location>
        <begin position="2"/>
        <end position="114"/>
    </location>
</feature>
<evidence type="ECO:0000256" key="5">
    <source>
        <dbReference type="ARBA" id="ARBA00023125"/>
    </source>
</evidence>
<keyword evidence="5" id="KW-0238">DNA-binding</keyword>
<keyword evidence="8" id="KW-0511">Multifunctional enzyme</keyword>
<dbReference type="GO" id="GO:0003906">
    <property type="term" value="F:DNA-(apurinic or apyrimidinic site) endonuclease activity"/>
    <property type="evidence" value="ECO:0007669"/>
    <property type="project" value="InterPro"/>
</dbReference>
<keyword evidence="3" id="KW-0227">DNA damage</keyword>
<evidence type="ECO:0000256" key="8">
    <source>
        <dbReference type="ARBA" id="ARBA00023268"/>
    </source>
</evidence>
<organism evidence="11">
    <name type="scientific">viral metagenome</name>
    <dbReference type="NCBI Taxonomy" id="1070528"/>
    <lineage>
        <taxon>unclassified sequences</taxon>
        <taxon>metagenomes</taxon>
        <taxon>organismal metagenomes</taxon>
    </lineage>
</organism>
<dbReference type="GO" id="GO:0008270">
    <property type="term" value="F:zinc ion binding"/>
    <property type="evidence" value="ECO:0007669"/>
    <property type="project" value="InterPro"/>
</dbReference>
<dbReference type="SUPFAM" id="SSF46946">
    <property type="entry name" value="S13-like H2TH domain"/>
    <property type="match status" value="1"/>
</dbReference>
<dbReference type="PROSITE" id="PS51068">
    <property type="entry name" value="FPG_CAT"/>
    <property type="match status" value="1"/>
</dbReference>